<organism evidence="1">
    <name type="scientific">Arundo donax</name>
    <name type="common">Giant reed</name>
    <name type="synonym">Donax arundinaceus</name>
    <dbReference type="NCBI Taxonomy" id="35708"/>
    <lineage>
        <taxon>Eukaryota</taxon>
        <taxon>Viridiplantae</taxon>
        <taxon>Streptophyta</taxon>
        <taxon>Embryophyta</taxon>
        <taxon>Tracheophyta</taxon>
        <taxon>Spermatophyta</taxon>
        <taxon>Magnoliopsida</taxon>
        <taxon>Liliopsida</taxon>
        <taxon>Poales</taxon>
        <taxon>Poaceae</taxon>
        <taxon>PACMAD clade</taxon>
        <taxon>Arundinoideae</taxon>
        <taxon>Arundineae</taxon>
        <taxon>Arundo</taxon>
    </lineage>
</organism>
<proteinExistence type="predicted"/>
<evidence type="ECO:0000313" key="1">
    <source>
        <dbReference type="EMBL" id="JAD33422.1"/>
    </source>
</evidence>
<dbReference type="AlphaFoldDB" id="A0A0A8ZEX3"/>
<protein>
    <submittedName>
        <fullName evidence="1">Uncharacterized protein</fullName>
    </submittedName>
</protein>
<sequence length="20" mass="2373">MTYKQDKLLCLFTEPVLCRA</sequence>
<name>A0A0A8ZEX3_ARUDO</name>
<reference evidence="1" key="1">
    <citation type="submission" date="2014-09" db="EMBL/GenBank/DDBJ databases">
        <authorList>
            <person name="Magalhaes I.L.F."/>
            <person name="Oliveira U."/>
            <person name="Santos F.R."/>
            <person name="Vidigal T.H.D.A."/>
            <person name="Brescovit A.D."/>
            <person name="Santos A.J."/>
        </authorList>
    </citation>
    <scope>NUCLEOTIDE SEQUENCE</scope>
    <source>
        <tissue evidence="1">Shoot tissue taken approximately 20 cm above the soil surface</tissue>
    </source>
</reference>
<reference evidence="1" key="2">
    <citation type="journal article" date="2015" name="Data Brief">
        <title>Shoot transcriptome of the giant reed, Arundo donax.</title>
        <authorList>
            <person name="Barrero R.A."/>
            <person name="Guerrero F.D."/>
            <person name="Moolhuijzen P."/>
            <person name="Goolsby J.A."/>
            <person name="Tidwell J."/>
            <person name="Bellgard S.E."/>
            <person name="Bellgard M.I."/>
        </authorList>
    </citation>
    <scope>NUCLEOTIDE SEQUENCE</scope>
    <source>
        <tissue evidence="1">Shoot tissue taken approximately 20 cm above the soil surface</tissue>
    </source>
</reference>
<dbReference type="EMBL" id="GBRH01264473">
    <property type="protein sequence ID" value="JAD33422.1"/>
    <property type="molecule type" value="Transcribed_RNA"/>
</dbReference>
<accession>A0A0A8ZEX3</accession>